<feature type="region of interest" description="Disordered" evidence="5">
    <location>
        <begin position="79"/>
        <end position="104"/>
    </location>
</feature>
<organism evidence="7 8">
    <name type="scientific">Acidihalobacter yilgarnensis</name>
    <dbReference type="NCBI Taxonomy" id="2819280"/>
    <lineage>
        <taxon>Bacteria</taxon>
        <taxon>Pseudomonadati</taxon>
        <taxon>Pseudomonadota</taxon>
        <taxon>Gammaproteobacteria</taxon>
        <taxon>Chromatiales</taxon>
        <taxon>Ectothiorhodospiraceae</taxon>
        <taxon>Acidihalobacter</taxon>
    </lineage>
</organism>
<keyword evidence="2" id="KW-0229">DNA integration</keyword>
<dbReference type="InterPro" id="IPR013762">
    <property type="entry name" value="Integrase-like_cat_sf"/>
</dbReference>
<evidence type="ECO:0000256" key="5">
    <source>
        <dbReference type="SAM" id="MobiDB-lite"/>
    </source>
</evidence>
<gene>
    <name evidence="7" type="ORF">BI364_09430</name>
</gene>
<dbReference type="EMBL" id="CP017415">
    <property type="protein sequence ID" value="AOU98147.1"/>
    <property type="molecule type" value="Genomic_DNA"/>
</dbReference>
<accession>A0A1D8INV4</accession>
<proteinExistence type="inferred from homology"/>
<feature type="compositionally biased region" description="Basic and acidic residues" evidence="5">
    <location>
        <begin position="84"/>
        <end position="104"/>
    </location>
</feature>
<sequence>MGKLTVKQIENAKPGAKDVYLRDGDGLELRLYPSGICAWQFRYRAGEQRRVMALGRYEHNTLKEARTAAQAARKLLDQGIDPIEEQKRQQETREAERKARESRRTFGQALNRWAELELAGTKDGGSERMRAMRKDVLPILGDRDLESVCRGDLVDILDGITARGARILANRVLGDLKQFLGWCETRDWIESNPMRSVIKERIGGRETERDRILSPDEMVELRDKLPVANFEQQTIAAIWIMLSTLCRVGELIQARWEDIDLEGGTWRIPAGNSKNAKEHIVYLSTYSRYWFTVLHARTNWSGWCLPSSLKDNAHVCSKSITKQLRDRMRDVAMSNRTKATGALILSSGPWTAHDLRRTGATLMGELGVLSEIIERCLNHVEPSKIKRTYQRHEYTAEKRDAWRRLGDYLDELLNGNARKVVSIAEAK</sequence>
<evidence type="ECO:0000256" key="3">
    <source>
        <dbReference type="ARBA" id="ARBA00023125"/>
    </source>
</evidence>
<evidence type="ECO:0000256" key="2">
    <source>
        <dbReference type="ARBA" id="ARBA00022908"/>
    </source>
</evidence>
<keyword evidence="3" id="KW-0238">DNA-binding</keyword>
<dbReference type="KEGG" id="aprs:BI364_09430"/>
<evidence type="ECO:0000256" key="1">
    <source>
        <dbReference type="ARBA" id="ARBA00008857"/>
    </source>
</evidence>
<dbReference type="Pfam" id="PF13356">
    <property type="entry name" value="Arm-DNA-bind_3"/>
    <property type="match status" value="1"/>
</dbReference>
<dbReference type="GO" id="GO:0015074">
    <property type="term" value="P:DNA integration"/>
    <property type="evidence" value="ECO:0007669"/>
    <property type="project" value="UniProtKB-KW"/>
</dbReference>
<dbReference type="CDD" id="cd00801">
    <property type="entry name" value="INT_P4_C"/>
    <property type="match status" value="1"/>
</dbReference>
<dbReference type="PANTHER" id="PTHR30629:SF2">
    <property type="entry name" value="PROPHAGE INTEGRASE INTS-RELATED"/>
    <property type="match status" value="1"/>
</dbReference>
<dbReference type="SUPFAM" id="SSF56349">
    <property type="entry name" value="DNA breaking-rejoining enzymes"/>
    <property type="match status" value="1"/>
</dbReference>
<dbReference type="PANTHER" id="PTHR30629">
    <property type="entry name" value="PROPHAGE INTEGRASE"/>
    <property type="match status" value="1"/>
</dbReference>
<dbReference type="InterPro" id="IPR050808">
    <property type="entry name" value="Phage_Integrase"/>
</dbReference>
<evidence type="ECO:0000313" key="7">
    <source>
        <dbReference type="EMBL" id="AOU98147.1"/>
    </source>
</evidence>
<dbReference type="InterPro" id="IPR002104">
    <property type="entry name" value="Integrase_catalytic"/>
</dbReference>
<dbReference type="Proteomes" id="UP000095401">
    <property type="component" value="Chromosome"/>
</dbReference>
<dbReference type="Pfam" id="PF22022">
    <property type="entry name" value="Phage_int_M"/>
    <property type="match status" value="1"/>
</dbReference>
<dbReference type="InterPro" id="IPR053876">
    <property type="entry name" value="Phage_int_M"/>
</dbReference>
<evidence type="ECO:0000256" key="4">
    <source>
        <dbReference type="ARBA" id="ARBA00023172"/>
    </source>
</evidence>
<evidence type="ECO:0000259" key="6">
    <source>
        <dbReference type="PROSITE" id="PS51898"/>
    </source>
</evidence>
<keyword evidence="8" id="KW-1185">Reference proteome</keyword>
<keyword evidence="4" id="KW-0233">DNA recombination</keyword>
<evidence type="ECO:0000313" key="8">
    <source>
        <dbReference type="Proteomes" id="UP000095401"/>
    </source>
</evidence>
<dbReference type="GO" id="GO:0003677">
    <property type="term" value="F:DNA binding"/>
    <property type="evidence" value="ECO:0007669"/>
    <property type="project" value="UniProtKB-KW"/>
</dbReference>
<comment type="similarity">
    <text evidence="1">Belongs to the 'phage' integrase family.</text>
</comment>
<dbReference type="AlphaFoldDB" id="A0A1D8INV4"/>
<name>A0A1D8INV4_9GAMM</name>
<dbReference type="InterPro" id="IPR011010">
    <property type="entry name" value="DNA_brk_join_enz"/>
</dbReference>
<dbReference type="Gene3D" id="3.30.160.390">
    <property type="entry name" value="Integrase, DNA-binding domain"/>
    <property type="match status" value="1"/>
</dbReference>
<dbReference type="InterPro" id="IPR025166">
    <property type="entry name" value="Integrase_DNA_bind_dom"/>
</dbReference>
<dbReference type="InterPro" id="IPR010998">
    <property type="entry name" value="Integrase_recombinase_N"/>
</dbReference>
<feature type="domain" description="Tyr recombinase" evidence="6">
    <location>
        <begin position="208"/>
        <end position="403"/>
    </location>
</feature>
<dbReference type="PROSITE" id="PS51898">
    <property type="entry name" value="TYR_RECOMBINASE"/>
    <property type="match status" value="1"/>
</dbReference>
<dbReference type="InterPro" id="IPR038488">
    <property type="entry name" value="Integrase_DNA-bd_sf"/>
</dbReference>
<dbReference type="GO" id="GO:0006310">
    <property type="term" value="P:DNA recombination"/>
    <property type="evidence" value="ECO:0007669"/>
    <property type="project" value="UniProtKB-KW"/>
</dbReference>
<dbReference type="RefSeq" id="WP_070078523.1">
    <property type="nucleotide sequence ID" value="NZ_CP017415.1"/>
</dbReference>
<dbReference type="Pfam" id="PF00589">
    <property type="entry name" value="Phage_integrase"/>
    <property type="match status" value="1"/>
</dbReference>
<reference evidence="8" key="1">
    <citation type="submission" date="2016-09" db="EMBL/GenBank/DDBJ databases">
        <title>Acidihalobacter prosperus F5.</title>
        <authorList>
            <person name="Khaleque H.N."/>
            <person name="Ramsay J.P."/>
            <person name="Kaksonen A.H."/>
            <person name="Boxall N.J."/>
            <person name="Watkin E.L.J."/>
        </authorList>
    </citation>
    <scope>NUCLEOTIDE SEQUENCE [LARGE SCALE GENOMIC DNA]</scope>
    <source>
        <strain evidence="8">F5</strain>
    </source>
</reference>
<dbReference type="Gene3D" id="1.10.150.130">
    <property type="match status" value="1"/>
</dbReference>
<protein>
    <recommendedName>
        <fullName evidence="6">Tyr recombinase domain-containing protein</fullName>
    </recommendedName>
</protein>
<dbReference type="Gene3D" id="1.10.443.10">
    <property type="entry name" value="Intergrase catalytic core"/>
    <property type="match status" value="1"/>
</dbReference>